<sequence length="55" mass="5906">MAVFLSVRAFFKDESGLTVVEYVVGAGLMVVGLAGLFLAFSDTLIAEMNTIFQTD</sequence>
<name>A0A3S0V2B5_9VIBR</name>
<accession>A0A3S0V2B5</accession>
<dbReference type="AlphaFoldDB" id="A0A3S0V2B5"/>
<dbReference type="RefSeq" id="WP_126574565.1">
    <property type="nucleotide sequence ID" value="NZ_RXZH01000005.1"/>
</dbReference>
<feature type="transmembrane region" description="Helical" evidence="1">
    <location>
        <begin position="20"/>
        <end position="40"/>
    </location>
</feature>
<reference evidence="2 3" key="1">
    <citation type="submission" date="2018-12" db="EMBL/GenBank/DDBJ databases">
        <title>Vibrio sp. isolated from China Sea.</title>
        <authorList>
            <person name="Li Y."/>
        </authorList>
    </citation>
    <scope>NUCLEOTIDE SEQUENCE [LARGE SCALE GENOMIC DNA]</scope>
    <source>
        <strain evidence="2 3">BEI207</strain>
    </source>
</reference>
<keyword evidence="1" id="KW-1133">Transmembrane helix</keyword>
<comment type="caution">
    <text evidence="2">The sequence shown here is derived from an EMBL/GenBank/DDBJ whole genome shotgun (WGS) entry which is preliminary data.</text>
</comment>
<dbReference type="Proteomes" id="UP000268973">
    <property type="component" value="Unassembled WGS sequence"/>
</dbReference>
<dbReference type="EMBL" id="RXZH01000005">
    <property type="protein sequence ID" value="RTZ15224.1"/>
    <property type="molecule type" value="Genomic_DNA"/>
</dbReference>
<keyword evidence="3" id="KW-1185">Reference proteome</keyword>
<keyword evidence="1" id="KW-0812">Transmembrane</keyword>
<evidence type="ECO:0000313" key="3">
    <source>
        <dbReference type="Proteomes" id="UP000268973"/>
    </source>
</evidence>
<evidence type="ECO:0000256" key="1">
    <source>
        <dbReference type="SAM" id="Phobius"/>
    </source>
</evidence>
<keyword evidence="1" id="KW-0472">Membrane</keyword>
<proteinExistence type="predicted"/>
<organism evidence="2 3">
    <name type="scientific">Vibrio aquaticus</name>
    <dbReference type="NCBI Taxonomy" id="2496559"/>
    <lineage>
        <taxon>Bacteria</taxon>
        <taxon>Pseudomonadati</taxon>
        <taxon>Pseudomonadota</taxon>
        <taxon>Gammaproteobacteria</taxon>
        <taxon>Vibrionales</taxon>
        <taxon>Vibrionaceae</taxon>
        <taxon>Vibrio</taxon>
    </lineage>
</organism>
<gene>
    <name evidence="2" type="ORF">EJ063_12235</name>
</gene>
<protein>
    <submittedName>
        <fullName evidence="2">Flp family type IVb pilin</fullName>
    </submittedName>
</protein>
<evidence type="ECO:0000313" key="2">
    <source>
        <dbReference type="EMBL" id="RTZ15224.1"/>
    </source>
</evidence>